<protein>
    <submittedName>
        <fullName evidence="1">Uncharacterized protein</fullName>
    </submittedName>
</protein>
<organism evidence="1 2">
    <name type="scientific">Serratia rubidaea</name>
    <name type="common">Serratia marinorubra</name>
    <dbReference type="NCBI Taxonomy" id="61652"/>
    <lineage>
        <taxon>Bacteria</taxon>
        <taxon>Pseudomonadati</taxon>
        <taxon>Pseudomonadota</taxon>
        <taxon>Gammaproteobacteria</taxon>
        <taxon>Enterobacterales</taxon>
        <taxon>Yersiniaceae</taxon>
        <taxon>Serratia</taxon>
    </lineage>
</organism>
<sequence length="39" mass="4141">MQAKLQGGENRNRPRAGAGLSAYGMTFADRITIGLLGTF</sequence>
<reference evidence="1 2" key="1">
    <citation type="submission" date="2019-05" db="EMBL/GenBank/DDBJ databases">
        <authorList>
            <consortium name="Pathogen Informatics"/>
        </authorList>
    </citation>
    <scope>NUCLEOTIDE SEQUENCE [LARGE SCALE GENOMIC DNA]</scope>
    <source>
        <strain evidence="1 2">NCTC12971</strain>
    </source>
</reference>
<name>A0A4U9HWY7_SERRU</name>
<evidence type="ECO:0000313" key="1">
    <source>
        <dbReference type="EMBL" id="VTP68141.1"/>
    </source>
</evidence>
<evidence type="ECO:0000313" key="2">
    <source>
        <dbReference type="Proteomes" id="UP000307968"/>
    </source>
</evidence>
<dbReference type="AlphaFoldDB" id="A0A4U9HWY7"/>
<dbReference type="Proteomes" id="UP000307968">
    <property type="component" value="Chromosome"/>
</dbReference>
<proteinExistence type="predicted"/>
<dbReference type="EMBL" id="LR590463">
    <property type="protein sequence ID" value="VTP68141.1"/>
    <property type="molecule type" value="Genomic_DNA"/>
</dbReference>
<gene>
    <name evidence="1" type="ORF">NCTC12971_05472</name>
</gene>
<accession>A0A4U9HWY7</accession>